<dbReference type="Proteomes" id="UP000196158">
    <property type="component" value="Unassembled WGS sequence"/>
</dbReference>
<dbReference type="OrthoDB" id="4036106at2759"/>
<keyword evidence="3" id="KW-1185">Reference proteome</keyword>
<keyword evidence="1" id="KW-0472">Membrane</keyword>
<protein>
    <submittedName>
        <fullName evidence="2">Similar to Saccharomyces cerevisiae YNL158W PGA1 Essential component of GPI-mannosyltransferase II, responsible for second mannose addition to GPIs as a partner of Gpi18p</fullName>
    </submittedName>
</protein>
<feature type="transmembrane region" description="Helical" evidence="1">
    <location>
        <begin position="161"/>
        <end position="185"/>
    </location>
</feature>
<accession>A0A1X7R025</accession>
<evidence type="ECO:0000313" key="2">
    <source>
        <dbReference type="EMBL" id="SMN19053.1"/>
    </source>
</evidence>
<proteinExistence type="predicted"/>
<evidence type="ECO:0000313" key="3">
    <source>
        <dbReference type="Proteomes" id="UP000196158"/>
    </source>
</evidence>
<keyword evidence="2" id="KW-0328">Glycosyltransferase</keyword>
<organism evidence="2 3">
    <name type="scientific">Maudiozyma saulgeensis</name>
    <dbReference type="NCBI Taxonomy" id="1789683"/>
    <lineage>
        <taxon>Eukaryota</taxon>
        <taxon>Fungi</taxon>
        <taxon>Dikarya</taxon>
        <taxon>Ascomycota</taxon>
        <taxon>Saccharomycotina</taxon>
        <taxon>Saccharomycetes</taxon>
        <taxon>Saccharomycetales</taxon>
        <taxon>Saccharomycetaceae</taxon>
        <taxon>Maudiozyma</taxon>
    </lineage>
</organism>
<evidence type="ECO:0000256" key="1">
    <source>
        <dbReference type="SAM" id="Phobius"/>
    </source>
</evidence>
<keyword evidence="1" id="KW-1133">Transmembrane helix</keyword>
<gene>
    <name evidence="2" type="ORF">KASA_0P01936G</name>
</gene>
<feature type="transmembrane region" description="Helical" evidence="1">
    <location>
        <begin position="6"/>
        <end position="25"/>
    </location>
</feature>
<dbReference type="InterPro" id="IPR019433">
    <property type="entry name" value="GPI_ManTrfase_II_coact_Pga1"/>
</dbReference>
<keyword evidence="2" id="KW-0808">Transferase</keyword>
<name>A0A1X7R025_9SACH</name>
<dbReference type="EMBL" id="FXLY01000003">
    <property type="protein sequence ID" value="SMN19053.1"/>
    <property type="molecule type" value="Genomic_DNA"/>
</dbReference>
<dbReference type="AlphaFoldDB" id="A0A1X7R025"/>
<reference evidence="2 3" key="1">
    <citation type="submission" date="2017-04" db="EMBL/GenBank/DDBJ databases">
        <authorList>
            <person name="Afonso C.L."/>
            <person name="Miller P.J."/>
            <person name="Scott M.A."/>
            <person name="Spackman E."/>
            <person name="Goraichik I."/>
            <person name="Dimitrov K.M."/>
            <person name="Suarez D.L."/>
            <person name="Swayne D.E."/>
        </authorList>
    </citation>
    <scope>NUCLEOTIDE SEQUENCE [LARGE SCALE GENOMIC DNA]</scope>
</reference>
<sequence>MVGSNVSFTWLLFILINCLLCVVANTETFQVSLPRGDPIVNIPSIINTELNIWSLDISSNVIDSKPILLRFEYDNAINSDSYDMQLYSFKICWSAITPISYKSESFIVNHTTTTDNEQKLIYEISFIFENDSYPKIDLNESIIIINCSLNKLIWGFLPSELLPIILTILITLLSIISFYKIYLFIY</sequence>
<dbReference type="GO" id="GO:0016757">
    <property type="term" value="F:glycosyltransferase activity"/>
    <property type="evidence" value="ECO:0007669"/>
    <property type="project" value="UniProtKB-KW"/>
</dbReference>
<dbReference type="Pfam" id="PF10333">
    <property type="entry name" value="Pga1"/>
    <property type="match status" value="1"/>
</dbReference>
<keyword evidence="1" id="KW-0812">Transmembrane</keyword>